<dbReference type="InterPro" id="IPR001254">
    <property type="entry name" value="Trypsin_dom"/>
</dbReference>
<dbReference type="Proteomes" id="UP000695007">
    <property type="component" value="Unplaced"/>
</dbReference>
<keyword evidence="3" id="KW-1185">Reference proteome</keyword>
<feature type="chain" id="PRO_5042537427" evidence="1">
    <location>
        <begin position="24"/>
        <end position="137"/>
    </location>
</feature>
<dbReference type="InterPro" id="IPR009003">
    <property type="entry name" value="Peptidase_S1_PA"/>
</dbReference>
<keyword evidence="1" id="KW-0732">Signal</keyword>
<dbReference type="GO" id="GO:0006508">
    <property type="term" value="P:proteolysis"/>
    <property type="evidence" value="ECO:0007669"/>
    <property type="project" value="InterPro"/>
</dbReference>
<dbReference type="SUPFAM" id="SSF50494">
    <property type="entry name" value="Trypsin-like serine proteases"/>
    <property type="match status" value="1"/>
</dbReference>
<reference evidence="4" key="1">
    <citation type="submission" date="2025-08" db="UniProtKB">
        <authorList>
            <consortium name="RefSeq"/>
        </authorList>
    </citation>
    <scope>IDENTIFICATION</scope>
</reference>
<evidence type="ECO:0000256" key="1">
    <source>
        <dbReference type="SAM" id="SignalP"/>
    </source>
</evidence>
<dbReference type="GO" id="GO:0004252">
    <property type="term" value="F:serine-type endopeptidase activity"/>
    <property type="evidence" value="ECO:0007669"/>
    <property type="project" value="InterPro"/>
</dbReference>
<dbReference type="GeneID" id="105360354"/>
<dbReference type="InterPro" id="IPR043504">
    <property type="entry name" value="Peptidase_S1_PA_chymotrypsin"/>
</dbReference>
<dbReference type="KEGG" id="csol:105360354"/>
<feature type="signal peptide" evidence="1">
    <location>
        <begin position="1"/>
        <end position="23"/>
    </location>
</feature>
<evidence type="ECO:0000313" key="3">
    <source>
        <dbReference type="Proteomes" id="UP000695007"/>
    </source>
</evidence>
<gene>
    <name evidence="4" type="primary">LOC105360354</name>
</gene>
<dbReference type="Pfam" id="PF00089">
    <property type="entry name" value="Trypsin"/>
    <property type="match status" value="1"/>
</dbReference>
<dbReference type="RefSeq" id="XP_011495547.1">
    <property type="nucleotide sequence ID" value="XM_011497245.1"/>
</dbReference>
<name>A0AAJ6VNZ5_9HYME</name>
<evidence type="ECO:0000313" key="4">
    <source>
        <dbReference type="RefSeq" id="XP_011495547.1"/>
    </source>
</evidence>
<protein>
    <submittedName>
        <fullName evidence="4">Uncharacterized protein LOC105360354</fullName>
    </submittedName>
</protein>
<accession>A0AAJ6VNZ5</accession>
<dbReference type="Gene3D" id="2.40.10.10">
    <property type="entry name" value="Trypsin-like serine proteases"/>
    <property type="match status" value="1"/>
</dbReference>
<dbReference type="AlphaFoldDB" id="A0AAJ6VNZ5"/>
<feature type="domain" description="Peptidase S1" evidence="2">
    <location>
        <begin position="57"/>
        <end position="130"/>
    </location>
</feature>
<evidence type="ECO:0000259" key="2">
    <source>
        <dbReference type="Pfam" id="PF00089"/>
    </source>
</evidence>
<organism evidence="3 4">
    <name type="scientific">Ceratosolen solmsi marchali</name>
    <dbReference type="NCBI Taxonomy" id="326594"/>
    <lineage>
        <taxon>Eukaryota</taxon>
        <taxon>Metazoa</taxon>
        <taxon>Ecdysozoa</taxon>
        <taxon>Arthropoda</taxon>
        <taxon>Hexapoda</taxon>
        <taxon>Insecta</taxon>
        <taxon>Pterygota</taxon>
        <taxon>Neoptera</taxon>
        <taxon>Endopterygota</taxon>
        <taxon>Hymenoptera</taxon>
        <taxon>Apocrita</taxon>
        <taxon>Proctotrupomorpha</taxon>
        <taxon>Chalcidoidea</taxon>
        <taxon>Agaonidae</taxon>
        <taxon>Agaoninae</taxon>
        <taxon>Ceratosolen</taxon>
    </lineage>
</organism>
<proteinExistence type="predicted"/>
<sequence length="137" mass="15643">MFALLSIYLIILWSQRDFLFTEALVGNTNNVRFILENEYPPVACIAEYNTNPTLGMTFICTGVFISSTHVLTVEHCLYNIQSNKVQVLVGPGELSRSVTYSSIWWISFNQWASSNHLLPVISNNDISIIKKRKVSYY</sequence>